<dbReference type="SUPFAM" id="SSF52172">
    <property type="entry name" value="CheY-like"/>
    <property type="match status" value="1"/>
</dbReference>
<feature type="domain" description="Histidine kinase" evidence="8">
    <location>
        <begin position="236"/>
        <end position="457"/>
    </location>
</feature>
<reference evidence="10 11" key="1">
    <citation type="journal article" date="2010" name="Stand. Genomic Sci.">
        <title>Complete genome sequence of Spirochaeta smaragdinae type strain (SEBR 4228).</title>
        <authorList>
            <person name="Mavromatis K."/>
            <person name="Yasawong M."/>
            <person name="Chertkov O."/>
            <person name="Lapidus A."/>
            <person name="Lucas S."/>
            <person name="Nolan M."/>
            <person name="Del Rio T.G."/>
            <person name="Tice H."/>
            <person name="Cheng J.F."/>
            <person name="Pitluck S."/>
            <person name="Liolios K."/>
            <person name="Ivanova N."/>
            <person name="Tapia R."/>
            <person name="Han C."/>
            <person name="Bruce D."/>
            <person name="Goodwin L."/>
            <person name="Pati A."/>
            <person name="Chen A."/>
            <person name="Palaniappan K."/>
            <person name="Land M."/>
            <person name="Hauser L."/>
            <person name="Chang Y.J."/>
            <person name="Jeffries C.D."/>
            <person name="Detter J.C."/>
            <person name="Rohde M."/>
            <person name="Brambilla E."/>
            <person name="Spring S."/>
            <person name="Goker M."/>
            <person name="Sikorski J."/>
            <person name="Woyke T."/>
            <person name="Bristow J."/>
            <person name="Eisen J.A."/>
            <person name="Markowitz V."/>
            <person name="Hugenholtz P."/>
            <person name="Klenk H.P."/>
            <person name="Kyrpides N.C."/>
        </authorList>
    </citation>
    <scope>NUCLEOTIDE SEQUENCE [LARGE SCALE GENOMIC DNA]</scope>
    <source>
        <strain evidence="11">DSM 11293 / JCM 15392 / SEBR 4228</strain>
    </source>
</reference>
<dbReference type="InterPro" id="IPR001789">
    <property type="entry name" value="Sig_transdc_resp-reg_receiver"/>
</dbReference>
<dbReference type="KEGG" id="ssm:Spirs_0652"/>
<dbReference type="InterPro" id="IPR003594">
    <property type="entry name" value="HATPase_dom"/>
</dbReference>
<feature type="transmembrane region" description="Helical" evidence="7">
    <location>
        <begin position="122"/>
        <end position="140"/>
    </location>
</feature>
<dbReference type="SMART" id="SM00388">
    <property type="entry name" value="HisKA"/>
    <property type="match status" value="1"/>
</dbReference>
<dbReference type="PROSITE" id="PS50109">
    <property type="entry name" value="HIS_KIN"/>
    <property type="match status" value="1"/>
</dbReference>
<dbReference type="HOGENOM" id="CLU_385383_0_0_12"/>
<evidence type="ECO:0000259" key="9">
    <source>
        <dbReference type="PROSITE" id="PS50110"/>
    </source>
</evidence>
<keyword evidence="5 10" id="KW-0418">Kinase</keyword>
<dbReference type="SMART" id="SM00448">
    <property type="entry name" value="REC"/>
    <property type="match status" value="1"/>
</dbReference>
<dbReference type="FunFam" id="3.30.565.10:FF:000010">
    <property type="entry name" value="Sensor histidine kinase RcsC"/>
    <property type="match status" value="1"/>
</dbReference>
<dbReference type="SUPFAM" id="SSF55874">
    <property type="entry name" value="ATPase domain of HSP90 chaperone/DNA topoisomerase II/histidine kinase"/>
    <property type="match status" value="1"/>
</dbReference>
<protein>
    <recommendedName>
        <fullName evidence="2">histidine kinase</fullName>
        <ecNumber evidence="2">2.7.13.3</ecNumber>
    </recommendedName>
</protein>
<comment type="catalytic activity">
    <reaction evidence="1">
        <text>ATP + protein L-histidine = ADP + protein N-phospho-L-histidine.</text>
        <dbReference type="EC" id="2.7.13.3"/>
    </reaction>
</comment>
<dbReference type="EC" id="2.7.13.3" evidence="2"/>
<evidence type="ECO:0000313" key="11">
    <source>
        <dbReference type="Proteomes" id="UP000002318"/>
    </source>
</evidence>
<dbReference type="PANTHER" id="PTHR43047">
    <property type="entry name" value="TWO-COMPONENT HISTIDINE PROTEIN KINASE"/>
    <property type="match status" value="1"/>
</dbReference>
<dbReference type="CDD" id="cd00082">
    <property type="entry name" value="HisKA"/>
    <property type="match status" value="1"/>
</dbReference>
<dbReference type="InterPro" id="IPR036890">
    <property type="entry name" value="HATPase_C_sf"/>
</dbReference>
<evidence type="ECO:0000256" key="6">
    <source>
        <dbReference type="PROSITE-ProRule" id="PRU00169"/>
    </source>
</evidence>
<dbReference type="InterPro" id="IPR036097">
    <property type="entry name" value="HisK_dim/P_sf"/>
</dbReference>
<dbReference type="SMART" id="SM00387">
    <property type="entry name" value="HATPase_c"/>
    <property type="match status" value="1"/>
</dbReference>
<evidence type="ECO:0000256" key="3">
    <source>
        <dbReference type="ARBA" id="ARBA00022553"/>
    </source>
</evidence>
<dbReference type="InterPro" id="IPR004358">
    <property type="entry name" value="Sig_transdc_His_kin-like_C"/>
</dbReference>
<dbReference type="InterPro" id="IPR036641">
    <property type="entry name" value="HPT_dom_sf"/>
</dbReference>
<dbReference type="SUPFAM" id="SSF47226">
    <property type="entry name" value="Histidine-containing phosphotransfer domain, HPT domain"/>
    <property type="match status" value="1"/>
</dbReference>
<evidence type="ECO:0000313" key="10">
    <source>
        <dbReference type="EMBL" id="ADK79793.1"/>
    </source>
</evidence>
<feature type="transmembrane region" description="Helical" evidence="7">
    <location>
        <begin position="147"/>
        <end position="168"/>
    </location>
</feature>
<feature type="transmembrane region" description="Helical" evidence="7">
    <location>
        <begin position="64"/>
        <end position="84"/>
    </location>
</feature>
<keyword evidence="7" id="KW-0812">Transmembrane</keyword>
<dbReference type="CDD" id="cd16922">
    <property type="entry name" value="HATPase_EvgS-ArcB-TorS-like"/>
    <property type="match status" value="1"/>
</dbReference>
<dbReference type="PANTHER" id="PTHR43047:SF78">
    <property type="entry name" value="SENSORY_REGULATORY PROTEIN RPFC"/>
    <property type="match status" value="1"/>
</dbReference>
<keyword evidence="3 6" id="KW-0597">Phosphoprotein</keyword>
<dbReference type="Pfam" id="PF00512">
    <property type="entry name" value="HisKA"/>
    <property type="match status" value="1"/>
</dbReference>
<evidence type="ECO:0000256" key="1">
    <source>
        <dbReference type="ARBA" id="ARBA00000085"/>
    </source>
</evidence>
<evidence type="ECO:0000259" key="8">
    <source>
        <dbReference type="PROSITE" id="PS50109"/>
    </source>
</evidence>
<dbReference type="eggNOG" id="COG2205">
    <property type="taxonomic scope" value="Bacteria"/>
</dbReference>
<feature type="transmembrane region" description="Helical" evidence="7">
    <location>
        <begin position="35"/>
        <end position="52"/>
    </location>
</feature>
<keyword evidence="7" id="KW-1133">Transmembrane helix</keyword>
<dbReference type="Pfam" id="PF02518">
    <property type="entry name" value="HATPase_c"/>
    <property type="match status" value="1"/>
</dbReference>
<evidence type="ECO:0000256" key="7">
    <source>
        <dbReference type="SAM" id="Phobius"/>
    </source>
</evidence>
<dbReference type="Gene3D" id="3.40.50.2300">
    <property type="match status" value="1"/>
</dbReference>
<keyword evidence="11" id="KW-1185">Reference proteome</keyword>
<dbReference type="InterPro" id="IPR011006">
    <property type="entry name" value="CheY-like_superfamily"/>
</dbReference>
<proteinExistence type="predicted"/>
<sequence length="717" mass="79434">MDSLYKIERCTGEFSCRETEKAFIDLSWPVLSRRLFIAVCLSSLTYVFASCIPRPEVHPEYRTLMVPLTRMVAGLLLFTALVVRKSRGFSLFLRVLIIVAELSIGGLESADQYVYLLSIHKFYDVGTSYLVFYILIFYIVIPNKIKITVCTSIVISMMFIISVHSTGIATSSDLFTTSIYFLITNALGYAIVLNANTSKREEYHHTIQVKKAEQEARDAKLLAEEANKAKGRFLAMMNHEMCTPLNVILGGIRILENTRLAAKQKETVAIIRNSGELLTVLIQDVLDFTHIERHKLQLRNERFSLNELMREIDALYSPVAKEKGLRFSCSCNCLPVAYVKGDALRLRQVLCNLLNNAVKFTGKGSVSLHADMLERKESSALIRFEVQDTGIGIATHHIEDIVKPFVQVEDASTRAYGGSGLGLTISSELLHAMGSSLEISSKEGSGSLFGFTLPLIIDTATGMEEERLEIAEYSILLIDDTEANLKIVGGLLSLLKQHVVFARGSRQGIAQSRCGDFDVVIIDLHMPGQNGMETLREIRMTHPEIPAFLMTADTREEVVSEYRSAGFTGFIPKPVDIFQLSNALRLVGSDGQTTSATWHAAGPTIQEGDDGLEALFDEGFMDELKRDLGHKVFIDVIQSCVKALESGVDRIGNPGDCGEMADILHQLKGVAGNYRLLRVGKALDAHEVDRPASDYSRLVRSLEETVEALKRVSSVSA</sequence>
<dbReference type="EMBL" id="CP002116">
    <property type="protein sequence ID" value="ADK79793.1"/>
    <property type="molecule type" value="Genomic_DNA"/>
</dbReference>
<dbReference type="PROSITE" id="PS50110">
    <property type="entry name" value="RESPONSE_REGULATORY"/>
    <property type="match status" value="1"/>
</dbReference>
<dbReference type="eggNOG" id="COG2204">
    <property type="taxonomic scope" value="Bacteria"/>
</dbReference>
<accession>E1RBR3</accession>
<dbReference type="InterPro" id="IPR003661">
    <property type="entry name" value="HisK_dim/P_dom"/>
</dbReference>
<feature type="modified residue" description="4-aspartylphosphate" evidence="6">
    <location>
        <position position="523"/>
    </location>
</feature>
<dbReference type="Proteomes" id="UP000002318">
    <property type="component" value="Chromosome"/>
</dbReference>
<dbReference type="STRING" id="573413.Spirs_0652"/>
<keyword evidence="7" id="KW-0472">Membrane</keyword>
<dbReference type="Gene3D" id="3.30.565.10">
    <property type="entry name" value="Histidine kinase-like ATPase, C-terminal domain"/>
    <property type="match status" value="1"/>
</dbReference>
<keyword evidence="4" id="KW-0808">Transferase</keyword>
<organism evidence="10 11">
    <name type="scientific">Sediminispirochaeta smaragdinae (strain DSM 11293 / JCM 15392 / SEBR 4228)</name>
    <name type="common">Spirochaeta smaragdinae</name>
    <dbReference type="NCBI Taxonomy" id="573413"/>
    <lineage>
        <taxon>Bacteria</taxon>
        <taxon>Pseudomonadati</taxon>
        <taxon>Spirochaetota</taxon>
        <taxon>Spirochaetia</taxon>
        <taxon>Spirochaetales</taxon>
        <taxon>Spirochaetaceae</taxon>
        <taxon>Sediminispirochaeta</taxon>
    </lineage>
</organism>
<dbReference type="PRINTS" id="PR00344">
    <property type="entry name" value="BCTRLSENSOR"/>
</dbReference>
<dbReference type="CDD" id="cd17546">
    <property type="entry name" value="REC_hyHK_CKI1_RcsC-like"/>
    <property type="match status" value="1"/>
</dbReference>
<feature type="transmembrane region" description="Helical" evidence="7">
    <location>
        <begin position="91"/>
        <end position="110"/>
    </location>
</feature>
<evidence type="ECO:0000256" key="2">
    <source>
        <dbReference type="ARBA" id="ARBA00012438"/>
    </source>
</evidence>
<dbReference type="Gene3D" id="1.10.287.130">
    <property type="match status" value="1"/>
</dbReference>
<dbReference type="GO" id="GO:0000155">
    <property type="term" value="F:phosphorelay sensor kinase activity"/>
    <property type="evidence" value="ECO:0007669"/>
    <property type="project" value="InterPro"/>
</dbReference>
<dbReference type="AlphaFoldDB" id="E1RBR3"/>
<gene>
    <name evidence="10" type="ordered locus">Spirs_0652</name>
</gene>
<evidence type="ECO:0000256" key="5">
    <source>
        <dbReference type="ARBA" id="ARBA00022777"/>
    </source>
</evidence>
<feature type="domain" description="Response regulatory" evidence="9">
    <location>
        <begin position="474"/>
        <end position="588"/>
    </location>
</feature>
<evidence type="ECO:0000256" key="4">
    <source>
        <dbReference type="ARBA" id="ARBA00022679"/>
    </source>
</evidence>
<dbReference type="SUPFAM" id="SSF47384">
    <property type="entry name" value="Homodimeric domain of signal transducing histidine kinase"/>
    <property type="match status" value="1"/>
</dbReference>
<dbReference type="InterPro" id="IPR005467">
    <property type="entry name" value="His_kinase_dom"/>
</dbReference>
<name>E1RBR3_SEDSS</name>
<feature type="transmembrane region" description="Helical" evidence="7">
    <location>
        <begin position="174"/>
        <end position="195"/>
    </location>
</feature>
<dbReference type="Pfam" id="PF00072">
    <property type="entry name" value="Response_reg"/>
    <property type="match status" value="1"/>
</dbReference>